<evidence type="ECO:0000256" key="5">
    <source>
        <dbReference type="ARBA" id="ARBA00022880"/>
    </source>
</evidence>
<proteinExistence type="inferred from homology"/>
<name>A0A9P8Q7V7_WICPI</name>
<keyword evidence="8" id="KW-0469">Meiosis</keyword>
<dbReference type="GO" id="GO:0003677">
    <property type="term" value="F:DNA binding"/>
    <property type="evidence" value="ECO:0007669"/>
    <property type="project" value="TreeGrafter"/>
</dbReference>
<evidence type="ECO:0000256" key="3">
    <source>
        <dbReference type="ARBA" id="ARBA00021529"/>
    </source>
</evidence>
<evidence type="ECO:0000256" key="8">
    <source>
        <dbReference type="ARBA" id="ARBA00023254"/>
    </source>
</evidence>
<feature type="compositionally biased region" description="Basic residues" evidence="10">
    <location>
        <begin position="1082"/>
        <end position="1103"/>
    </location>
</feature>
<dbReference type="OrthoDB" id="310853at2759"/>
<feature type="compositionally biased region" description="Polar residues" evidence="10">
    <location>
        <begin position="1291"/>
        <end position="1319"/>
    </location>
</feature>
<dbReference type="PANTHER" id="PTHR22940:SF4">
    <property type="entry name" value="PROTEIN TIMELESS HOMOLOG"/>
    <property type="match status" value="1"/>
</dbReference>
<comment type="subcellular location">
    <subcellularLocation>
        <location evidence="1">Nucleus</location>
    </subcellularLocation>
</comment>
<gene>
    <name evidence="12" type="ORF">WICPIJ_003308</name>
</gene>
<dbReference type="EMBL" id="JAEUBG010001830">
    <property type="protein sequence ID" value="KAH3685708.1"/>
    <property type="molecule type" value="Genomic_DNA"/>
</dbReference>
<evidence type="ECO:0000256" key="1">
    <source>
        <dbReference type="ARBA" id="ARBA00004123"/>
    </source>
</evidence>
<keyword evidence="9" id="KW-0131">Cell cycle</keyword>
<reference evidence="12" key="2">
    <citation type="submission" date="2021-01" db="EMBL/GenBank/DDBJ databases">
        <authorList>
            <person name="Schikora-Tamarit M.A."/>
        </authorList>
    </citation>
    <scope>NUCLEOTIDE SEQUENCE</scope>
    <source>
        <strain evidence="12">CBS2887</strain>
    </source>
</reference>
<dbReference type="Proteomes" id="UP000774326">
    <property type="component" value="Unassembled WGS sequence"/>
</dbReference>
<feature type="domain" description="Timeless N-terminal" evidence="11">
    <location>
        <begin position="90"/>
        <end position="409"/>
    </location>
</feature>
<evidence type="ECO:0000313" key="12">
    <source>
        <dbReference type="EMBL" id="KAH3685708.1"/>
    </source>
</evidence>
<feature type="region of interest" description="Disordered" evidence="10">
    <location>
        <begin position="1172"/>
        <end position="1355"/>
    </location>
</feature>
<feature type="compositionally biased region" description="Polar residues" evidence="10">
    <location>
        <begin position="1240"/>
        <end position="1252"/>
    </location>
</feature>
<comment type="similarity">
    <text evidence="2">Belongs to the timeless family.</text>
</comment>
<dbReference type="GO" id="GO:0006281">
    <property type="term" value="P:DNA repair"/>
    <property type="evidence" value="ECO:0007669"/>
    <property type="project" value="UniProtKB-KW"/>
</dbReference>
<keyword evidence="6" id="KW-0234">DNA repair</keyword>
<dbReference type="InterPro" id="IPR006906">
    <property type="entry name" value="Timeless_N"/>
</dbReference>
<evidence type="ECO:0000256" key="9">
    <source>
        <dbReference type="ARBA" id="ARBA00023306"/>
    </source>
</evidence>
<comment type="caution">
    <text evidence="12">The sequence shown here is derived from an EMBL/GenBank/DDBJ whole genome shotgun (WGS) entry which is preliminary data.</text>
</comment>
<dbReference type="GO" id="GO:0000076">
    <property type="term" value="P:DNA replication checkpoint signaling"/>
    <property type="evidence" value="ECO:0007669"/>
    <property type="project" value="TreeGrafter"/>
</dbReference>
<evidence type="ECO:0000256" key="7">
    <source>
        <dbReference type="ARBA" id="ARBA00023242"/>
    </source>
</evidence>
<keyword evidence="5" id="KW-0236">DNA replication inhibitor</keyword>
<evidence type="ECO:0000313" key="13">
    <source>
        <dbReference type="Proteomes" id="UP000774326"/>
    </source>
</evidence>
<feature type="compositionally biased region" description="Acidic residues" evidence="10">
    <location>
        <begin position="1230"/>
        <end position="1239"/>
    </location>
</feature>
<evidence type="ECO:0000256" key="4">
    <source>
        <dbReference type="ARBA" id="ARBA00022763"/>
    </source>
</evidence>
<dbReference type="GO" id="GO:0031298">
    <property type="term" value="C:replication fork protection complex"/>
    <property type="evidence" value="ECO:0007669"/>
    <property type="project" value="TreeGrafter"/>
</dbReference>
<dbReference type="PANTHER" id="PTHR22940">
    <property type="entry name" value="TIMEOUT/TIMELESS-2"/>
    <property type="match status" value="1"/>
</dbReference>
<feature type="compositionally biased region" description="Acidic residues" evidence="10">
    <location>
        <begin position="1190"/>
        <end position="1209"/>
    </location>
</feature>
<feature type="compositionally biased region" description="Basic and acidic residues" evidence="10">
    <location>
        <begin position="1107"/>
        <end position="1126"/>
    </location>
</feature>
<evidence type="ECO:0000256" key="2">
    <source>
        <dbReference type="ARBA" id="ARBA00008174"/>
    </source>
</evidence>
<organism evidence="12 13">
    <name type="scientific">Wickerhamomyces pijperi</name>
    <name type="common">Yeast</name>
    <name type="synonym">Pichia pijperi</name>
    <dbReference type="NCBI Taxonomy" id="599730"/>
    <lineage>
        <taxon>Eukaryota</taxon>
        <taxon>Fungi</taxon>
        <taxon>Dikarya</taxon>
        <taxon>Ascomycota</taxon>
        <taxon>Saccharomycotina</taxon>
        <taxon>Saccharomycetes</taxon>
        <taxon>Phaffomycetales</taxon>
        <taxon>Wickerhamomycetaceae</taxon>
        <taxon>Wickerhamomyces</taxon>
    </lineage>
</organism>
<protein>
    <recommendedName>
        <fullName evidence="3">Topoisomerase 1-associated factor 1</fullName>
    </recommendedName>
</protein>
<reference evidence="12" key="1">
    <citation type="journal article" date="2021" name="Open Biol.">
        <title>Shared evolutionary footprints suggest mitochondrial oxidative damage underlies multiple complex I losses in fungi.</title>
        <authorList>
            <person name="Schikora-Tamarit M.A."/>
            <person name="Marcet-Houben M."/>
            <person name="Nosek J."/>
            <person name="Gabaldon T."/>
        </authorList>
    </citation>
    <scope>NUCLEOTIDE SEQUENCE</scope>
    <source>
        <strain evidence="12">CBS2887</strain>
    </source>
</reference>
<sequence length="1381" mass="157143">MTELEEQTAINLSDEDDDFGFIANHNRQLIETDDEDDQHQQKQQSNEDQATYELNGKTLTSEQILNEQIKSQIVQQALALLSKDPTTGKFKLQPETYVLLTEIRVNLYTDNKYSWVVSVACGESSLMDCVIEILRLWANSLEDNENNSGFTDNFEDGFAIVAECVEILSFLTKWFELPANNDEDGTEPSELLISNYFAIKKHQLIYKKKLLSRYKGSTLSNLVKVCSFIVTKPKTQRTQSDWNTLQFCLEVLAHIPAIEPAAAISSSRSKNGSRTREMPSVLPLNLTLSEIDSNVCIAVYQENKVLGFVVTLCSVLKDLNKSFVTECIHDVLYHLTKKVDPADVYMSKQTTSITNPNATNSPINHYETQPSTAKNSLKSLITEETRRQAQSHKATRSSRHGRFGTLLQIKATTDTSLTLAGPANLSSRKNVNVLAEFEKHKKWKRPVILTYGADEDITYSFETLSRGSRDVLFGFIQDFIKSGANILMYESTKDLATNLEDEDLKNLANGVNTKPLAIRRRRYFILIAWVLRFFQASNEGKFQKAKFQYILGALTDSSFALVHQALNIGFTRKDWALSHSALICVMEMVRVSRRFGESSDMAMKVFGDSLKERLFHNKHNVQGLIKYTREASKRSPRFISTCVELLDLLVSTLEDISKENMTEFVKRKKTLKSKRINSYEYQAIENIDISDREQFKSLVQDLASQRKKAFQDFQGTLVNSGTVSMYIKYLQRFQDLSEVEIKRAIKFLHRLFFQMKKYPTLYRVDFLILLNNMVSFDGLPEASSSRKHVEQFLDHFIVKFQKSLVNSSSTLVEMFFPDFRDKDINYFLETGSIRGKDPEKILRASKVATIKGEKEMELERKCAIMVASLVDDDKLNLVKWTSKEMEKVYVVRSQQLQLDDPIEGQAADDPEFNPNLKDIKVESDDPAYKKTLIVEPKVRYLFQLAGFQLPVTIEDPCFFSKTKPLPQLTEVMGYINKYAETTVDFENGKVASDFVLIRTLQKYYNDLNKEDELDDQFGGSYSDREDDDEAIAFEITGERRREVGYLDDELDQLEDVIDRAEGGSGQRGVARSKNRDKEGAHLGKRAGSKKSRSKNKDRTKRSASTRDGSKEKETEKEHEKSSRYVEDSDSDNDNDDIFFLREKMLHNFFIENNGAPSKEAVTEFLKELDAQFSSSKTARVRNQKPREGLFVEDDEASDEESDVVDDSDDMGVLADDYDGPIGTTTSTVADENDNAEEVESGTTKSRARTFSQSEDEDSEHEIIANKRQRRVLDSEDEDGDDGSEEELVVTGQVNEAESETRTPPASFSADSTKPTTSIFSDDEQNDFEDKANTSGISTSRKPKIFSDDEEDEELENNNVVVTEVPKPARTRAIIEDDEYDE</sequence>
<dbReference type="Pfam" id="PF04821">
    <property type="entry name" value="TIMELESS"/>
    <property type="match status" value="1"/>
</dbReference>
<evidence type="ECO:0000259" key="11">
    <source>
        <dbReference type="Pfam" id="PF04821"/>
    </source>
</evidence>
<dbReference type="GO" id="GO:0051321">
    <property type="term" value="P:meiotic cell cycle"/>
    <property type="evidence" value="ECO:0007669"/>
    <property type="project" value="UniProtKB-KW"/>
</dbReference>
<feature type="region of interest" description="Disordered" evidence="10">
    <location>
        <begin position="1058"/>
        <end position="1133"/>
    </location>
</feature>
<feature type="compositionally biased region" description="Acidic residues" evidence="10">
    <location>
        <begin position="1274"/>
        <end position="1287"/>
    </location>
</feature>
<accession>A0A9P8Q7V7</accession>
<keyword evidence="7" id="KW-0539">Nucleus</keyword>
<dbReference type="InterPro" id="IPR044998">
    <property type="entry name" value="Timeless"/>
</dbReference>
<dbReference type="GO" id="GO:0043111">
    <property type="term" value="P:replication fork arrest"/>
    <property type="evidence" value="ECO:0007669"/>
    <property type="project" value="TreeGrafter"/>
</dbReference>
<keyword evidence="13" id="KW-1185">Reference proteome</keyword>
<keyword evidence="4" id="KW-0227">DNA damage</keyword>
<evidence type="ECO:0000256" key="6">
    <source>
        <dbReference type="ARBA" id="ARBA00023204"/>
    </source>
</evidence>
<evidence type="ECO:0000256" key="10">
    <source>
        <dbReference type="SAM" id="MobiDB-lite"/>
    </source>
</evidence>